<dbReference type="Gene3D" id="3.80.10.10">
    <property type="entry name" value="Ribonuclease Inhibitor"/>
    <property type="match status" value="3"/>
</dbReference>
<evidence type="ECO:0000259" key="8">
    <source>
        <dbReference type="Pfam" id="PF23559"/>
    </source>
</evidence>
<evidence type="ECO:0000256" key="2">
    <source>
        <dbReference type="ARBA" id="ARBA00022737"/>
    </source>
</evidence>
<dbReference type="PRINTS" id="PR00364">
    <property type="entry name" value="DISEASERSIST"/>
</dbReference>
<gene>
    <name evidence="10" type="ORF">GIB67_017100</name>
</gene>
<feature type="domain" description="Disease resistance N-terminal" evidence="7">
    <location>
        <begin position="44"/>
        <end position="118"/>
    </location>
</feature>
<dbReference type="Pfam" id="PF18052">
    <property type="entry name" value="Rx_N"/>
    <property type="match status" value="1"/>
</dbReference>
<name>A0A7J7NCM0_9MAGN</name>
<dbReference type="InterPro" id="IPR027417">
    <property type="entry name" value="P-loop_NTPase"/>
</dbReference>
<proteinExistence type="predicted"/>
<feature type="domain" description="Disease resistance protein winged helix" evidence="8">
    <location>
        <begin position="417"/>
        <end position="485"/>
    </location>
</feature>
<dbReference type="Pfam" id="PF25019">
    <property type="entry name" value="LRR_R13L1-DRL21"/>
    <property type="match status" value="2"/>
</dbReference>
<sequence>MLELCLEIRTTCIFGLLVYKEDLCYFVNYLLGRESSYLYSQHFFQELKEEVGLVAGAREEVKKLSTTFKKIHAVLDDAEKQQIKNKSVKHWIGELKDVAYDIDDVVDEWRSRILKSQVNGVDIGKKKVWSYLSSPCYLYSKASLHRDIGHRIKKLRERLDVIASEKDKYDFKLSNETEVPEARLETSSMIISEICGRDKERDTIVSKLVSEGSHHNVGVPVVSIVSMGGIGKTTLAQLVFSDDKVISHFEKRVWVYVSDPFDVIKLAKTIVKHLGGNFRDDIKWCDLHQLLCNSIKGKQLLLVLDDVWTKDYEKWNHLKATVNGGARGSRIVVTTRSERVALMMGWNHIHNLGLLSEDDSWSLFSGIAFPGRRKEERDKLEKIGMEITKKCGCLPLALKSVGSLMLFKRTSQQWRDKDEKIRKDFLIKMWMSQGFLTSKGKRELESIGAEYFDILAMRSFFQDFIRDVEGNITKFKMHDIVHELAQILTQNECLLMENDEFKNSKVCHLTAWKLRDANFIFSANNIRTLRRGEESILGLFHQLTCLRVLDLSYGFELKQLPETITNLYNLQTLILNHCSELCELPQGMGKLVNLRHLGIERTFKLEFLPQGIGRMRSLRSLSKFIAGGGCNIGDLKNHNLLQRKLEIKRLERVTNKDEAKEVELKDKQYLRYLQLSFEWNDSSETSEVERIEGVLDGMEPHDNLTKLRIESYIGSKFPRWMMSGTTLSNLRVLFVNQCNCVQLPLLESLEKLKISNMSDVKRIGSEFFLGIDSSDGVERSFPKLESFEVAMMENLEEWDLSMKDVMPRLKHLDVFECTKLKRILALGNLEVLKTLLISGISSLKCIGGELFGISNREDGGESTPTVVFPKLKELEFGYADQWEEWEMMNRKEITIMPCLLETLSLRNDSGDLLKEIPASNNLNSLTITYAECVSFPQGLAQLKSLQRLSIRECTKLERLPQEFQHLTSLQQLDIINCDILGPRCQKGGEDWNIISHIPNIQVEGEDLVNNLEKIKLQLTLVTLRITLEMIE</sequence>
<keyword evidence="3" id="KW-0547">Nucleotide-binding</keyword>
<protein>
    <submittedName>
        <fullName evidence="10">Uncharacterized protein</fullName>
    </submittedName>
</protein>
<feature type="domain" description="NB-ARC" evidence="6">
    <location>
        <begin position="200"/>
        <end position="372"/>
    </location>
</feature>
<dbReference type="InterPro" id="IPR038005">
    <property type="entry name" value="RX-like_CC"/>
</dbReference>
<evidence type="ECO:0000256" key="5">
    <source>
        <dbReference type="ARBA" id="ARBA00022840"/>
    </source>
</evidence>
<dbReference type="SUPFAM" id="SSF52058">
    <property type="entry name" value="L domain-like"/>
    <property type="match status" value="2"/>
</dbReference>
<evidence type="ECO:0000256" key="4">
    <source>
        <dbReference type="ARBA" id="ARBA00022821"/>
    </source>
</evidence>
<dbReference type="Gene3D" id="1.20.5.4130">
    <property type="match status" value="1"/>
</dbReference>
<dbReference type="GO" id="GO:0005524">
    <property type="term" value="F:ATP binding"/>
    <property type="evidence" value="ECO:0007669"/>
    <property type="project" value="UniProtKB-KW"/>
</dbReference>
<dbReference type="InterPro" id="IPR002182">
    <property type="entry name" value="NB-ARC"/>
</dbReference>
<accession>A0A7J7NCM0</accession>
<dbReference type="CDD" id="cd14798">
    <property type="entry name" value="RX-CC_like"/>
    <property type="match status" value="1"/>
</dbReference>
<dbReference type="EMBL" id="JACGCM010000882">
    <property type="protein sequence ID" value="KAF6164897.1"/>
    <property type="molecule type" value="Genomic_DNA"/>
</dbReference>
<dbReference type="Proteomes" id="UP000541444">
    <property type="component" value="Unassembled WGS sequence"/>
</dbReference>
<reference evidence="10 11" key="1">
    <citation type="journal article" date="2020" name="IScience">
        <title>Genome Sequencing of the Endangered Kingdonia uniflora (Circaeasteraceae, Ranunculales) Reveals Potential Mechanisms of Evolutionary Specialization.</title>
        <authorList>
            <person name="Sun Y."/>
            <person name="Deng T."/>
            <person name="Zhang A."/>
            <person name="Moore M.J."/>
            <person name="Landis J.B."/>
            <person name="Lin N."/>
            <person name="Zhang H."/>
            <person name="Zhang X."/>
            <person name="Huang J."/>
            <person name="Zhang X."/>
            <person name="Sun H."/>
            <person name="Wang H."/>
        </authorList>
    </citation>
    <scope>NUCLEOTIDE SEQUENCE [LARGE SCALE GENOMIC DNA]</scope>
    <source>
        <strain evidence="10">TB1705</strain>
        <tissue evidence="10">Leaf</tissue>
    </source>
</reference>
<evidence type="ECO:0000313" key="11">
    <source>
        <dbReference type="Proteomes" id="UP000541444"/>
    </source>
</evidence>
<organism evidence="10 11">
    <name type="scientific">Kingdonia uniflora</name>
    <dbReference type="NCBI Taxonomy" id="39325"/>
    <lineage>
        <taxon>Eukaryota</taxon>
        <taxon>Viridiplantae</taxon>
        <taxon>Streptophyta</taxon>
        <taxon>Embryophyta</taxon>
        <taxon>Tracheophyta</taxon>
        <taxon>Spermatophyta</taxon>
        <taxon>Magnoliopsida</taxon>
        <taxon>Ranunculales</taxon>
        <taxon>Circaeasteraceae</taxon>
        <taxon>Kingdonia</taxon>
    </lineage>
</organism>
<feature type="domain" description="R13L1/DRL21-like LRR repeat region" evidence="9">
    <location>
        <begin position="632"/>
        <end position="756"/>
    </location>
</feature>
<feature type="domain" description="R13L1/DRL21-like LRR repeat region" evidence="9">
    <location>
        <begin position="908"/>
        <end position="977"/>
    </location>
</feature>
<dbReference type="Gene3D" id="1.10.8.430">
    <property type="entry name" value="Helical domain of apoptotic protease-activating factors"/>
    <property type="match status" value="1"/>
</dbReference>
<comment type="caution">
    <text evidence="10">The sequence shown here is derived from an EMBL/GenBank/DDBJ whole genome shotgun (WGS) entry which is preliminary data.</text>
</comment>
<keyword evidence="11" id="KW-1185">Reference proteome</keyword>
<dbReference type="InterPro" id="IPR058922">
    <property type="entry name" value="WHD_DRP"/>
</dbReference>
<dbReference type="GO" id="GO:0051707">
    <property type="term" value="P:response to other organism"/>
    <property type="evidence" value="ECO:0007669"/>
    <property type="project" value="UniProtKB-ARBA"/>
</dbReference>
<dbReference type="GO" id="GO:0006952">
    <property type="term" value="P:defense response"/>
    <property type="evidence" value="ECO:0007669"/>
    <property type="project" value="UniProtKB-KW"/>
</dbReference>
<keyword evidence="5" id="KW-0067">ATP-binding</keyword>
<dbReference type="Gene3D" id="3.40.50.300">
    <property type="entry name" value="P-loop containing nucleotide triphosphate hydrolases"/>
    <property type="match status" value="1"/>
</dbReference>
<evidence type="ECO:0000259" key="6">
    <source>
        <dbReference type="Pfam" id="PF00931"/>
    </source>
</evidence>
<dbReference type="PANTHER" id="PTHR36766">
    <property type="entry name" value="PLANT BROAD-SPECTRUM MILDEW RESISTANCE PROTEIN RPW8"/>
    <property type="match status" value="1"/>
</dbReference>
<dbReference type="OrthoDB" id="5279713at2759"/>
<keyword evidence="2" id="KW-0677">Repeat</keyword>
<evidence type="ECO:0000259" key="9">
    <source>
        <dbReference type="Pfam" id="PF25019"/>
    </source>
</evidence>
<evidence type="ECO:0000256" key="1">
    <source>
        <dbReference type="ARBA" id="ARBA00022614"/>
    </source>
</evidence>
<dbReference type="Pfam" id="PF23559">
    <property type="entry name" value="WHD_DRP"/>
    <property type="match status" value="1"/>
</dbReference>
<evidence type="ECO:0000259" key="7">
    <source>
        <dbReference type="Pfam" id="PF18052"/>
    </source>
</evidence>
<dbReference type="InterPro" id="IPR041118">
    <property type="entry name" value="Rx_N"/>
</dbReference>
<keyword evidence="1" id="KW-0433">Leucine-rich repeat</keyword>
<dbReference type="GO" id="GO:0043531">
    <property type="term" value="F:ADP binding"/>
    <property type="evidence" value="ECO:0007669"/>
    <property type="project" value="InterPro"/>
</dbReference>
<dbReference type="InterPro" id="IPR056789">
    <property type="entry name" value="LRR_R13L1-DRL21"/>
</dbReference>
<evidence type="ECO:0000256" key="3">
    <source>
        <dbReference type="ARBA" id="ARBA00022741"/>
    </source>
</evidence>
<keyword evidence="4" id="KW-0611">Plant defense</keyword>
<dbReference type="PANTHER" id="PTHR36766:SF40">
    <property type="entry name" value="DISEASE RESISTANCE PROTEIN RGA3"/>
    <property type="match status" value="1"/>
</dbReference>
<dbReference type="SUPFAM" id="SSF52540">
    <property type="entry name" value="P-loop containing nucleoside triphosphate hydrolases"/>
    <property type="match status" value="1"/>
</dbReference>
<dbReference type="Pfam" id="PF00931">
    <property type="entry name" value="NB-ARC"/>
    <property type="match status" value="1"/>
</dbReference>
<dbReference type="InterPro" id="IPR042197">
    <property type="entry name" value="Apaf_helical"/>
</dbReference>
<dbReference type="AlphaFoldDB" id="A0A7J7NCM0"/>
<dbReference type="InterPro" id="IPR032675">
    <property type="entry name" value="LRR_dom_sf"/>
</dbReference>
<evidence type="ECO:0000313" key="10">
    <source>
        <dbReference type="EMBL" id="KAF6164897.1"/>
    </source>
</evidence>